<organism evidence="1 2">
    <name type="scientific">Leptospira kirschneri serovar Bulgarica str. Nikolaevo</name>
    <dbReference type="NCBI Taxonomy" id="1240687"/>
    <lineage>
        <taxon>Bacteria</taxon>
        <taxon>Pseudomonadati</taxon>
        <taxon>Spirochaetota</taxon>
        <taxon>Spirochaetia</taxon>
        <taxon>Leptospirales</taxon>
        <taxon>Leptospiraceae</taxon>
        <taxon>Leptospira</taxon>
    </lineage>
</organism>
<name>M6F507_9LEPT</name>
<dbReference type="Proteomes" id="UP000011980">
    <property type="component" value="Unassembled WGS sequence"/>
</dbReference>
<protein>
    <submittedName>
        <fullName evidence="1">Uncharacterized protein</fullName>
    </submittedName>
</protein>
<dbReference type="EMBL" id="ANCE01000124">
    <property type="protein sequence ID" value="EMK23878.1"/>
    <property type="molecule type" value="Genomic_DNA"/>
</dbReference>
<comment type="caution">
    <text evidence="1">The sequence shown here is derived from an EMBL/GenBank/DDBJ whole genome shotgun (WGS) entry which is preliminary data.</text>
</comment>
<proteinExistence type="predicted"/>
<evidence type="ECO:0000313" key="1">
    <source>
        <dbReference type="EMBL" id="EMK23878.1"/>
    </source>
</evidence>
<sequence>MIEISSIIVFEKFHLVKLLQLFVSMERKQMRIHFSTILLYLFQY</sequence>
<reference evidence="1 2" key="1">
    <citation type="submission" date="2013-01" db="EMBL/GenBank/DDBJ databases">
        <authorList>
            <person name="Harkins D.M."/>
            <person name="Durkin A.S."/>
            <person name="Brinkac L.M."/>
            <person name="Haft D.H."/>
            <person name="Selengut J.D."/>
            <person name="Sanka R."/>
            <person name="DePew J."/>
            <person name="Purushe J."/>
            <person name="Galloway R.L."/>
            <person name="Vinetz J.M."/>
            <person name="Sutton G.G."/>
            <person name="Nierman W.C."/>
            <person name="Fouts D.E."/>
        </authorList>
    </citation>
    <scope>NUCLEOTIDE SEQUENCE [LARGE SCALE GENOMIC DNA]</scope>
    <source>
        <strain evidence="1 2">Nikolaevo</strain>
    </source>
</reference>
<accession>M6F507</accession>
<dbReference type="AlphaFoldDB" id="M6F507"/>
<gene>
    <name evidence="1" type="ORF">LEP1GSC008_0786</name>
</gene>
<dbReference type="PATRIC" id="fig|1240687.3.peg.2610"/>
<evidence type="ECO:0000313" key="2">
    <source>
        <dbReference type="Proteomes" id="UP000011980"/>
    </source>
</evidence>